<evidence type="ECO:0000313" key="1">
    <source>
        <dbReference type="EMBL" id="MFM1525248.1"/>
    </source>
</evidence>
<protein>
    <submittedName>
        <fullName evidence="1">Uncharacterized protein</fullName>
    </submittedName>
</protein>
<dbReference type="RefSeq" id="WP_408126741.1">
    <property type="nucleotide sequence ID" value="NZ_JBFNFH010000014.1"/>
</dbReference>
<dbReference type="Proteomes" id="UP001629536">
    <property type="component" value="Unassembled WGS sequence"/>
</dbReference>
<name>A0ABW9F8E8_9FIRM</name>
<keyword evidence="2" id="KW-1185">Reference proteome</keyword>
<evidence type="ECO:0000313" key="2">
    <source>
        <dbReference type="Proteomes" id="UP001629536"/>
    </source>
</evidence>
<gene>
    <name evidence="1" type="ORF">ABGF40_06115</name>
</gene>
<organism evidence="1 2">
    <name type="scientific">Helcococcus bovis</name>
    <dbReference type="NCBI Taxonomy" id="3153252"/>
    <lineage>
        <taxon>Bacteria</taxon>
        <taxon>Bacillati</taxon>
        <taxon>Bacillota</taxon>
        <taxon>Tissierellia</taxon>
        <taxon>Tissierellales</taxon>
        <taxon>Peptoniphilaceae</taxon>
        <taxon>Helcococcus</taxon>
    </lineage>
</organism>
<comment type="caution">
    <text evidence="1">The sequence shown here is derived from an EMBL/GenBank/DDBJ whole genome shotgun (WGS) entry which is preliminary data.</text>
</comment>
<proteinExistence type="predicted"/>
<dbReference type="EMBL" id="JBFNFH010000014">
    <property type="protein sequence ID" value="MFM1525248.1"/>
    <property type="molecule type" value="Genomic_DNA"/>
</dbReference>
<reference evidence="1 2" key="1">
    <citation type="journal article" date="2024" name="Front. Microbiol.">
        <title>Pangenomic and biochemical analyses of Helcococcus ovis reveal widespread tetracycline resistance and a novel bacterial species, Helcococcus bovis.</title>
        <authorList>
            <person name="Cunha F."/>
            <person name="Zhai Y."/>
            <person name="Casaro S."/>
            <person name="Jones K.L."/>
            <person name="Hernandez M."/>
            <person name="Bisinotto R.S."/>
            <person name="Kariyawasam S."/>
            <person name="Brown M.B."/>
            <person name="Phillips A."/>
            <person name="Jeong K.C."/>
            <person name="Galvao K.N."/>
        </authorList>
    </citation>
    <scope>NUCLEOTIDE SEQUENCE [LARGE SCALE GENOMIC DNA]</scope>
    <source>
        <strain evidence="1 2">KG197</strain>
    </source>
</reference>
<sequence length="74" mass="8896">MNSLIHQRKKLELNKKYKISRLTNEFKVSNRDTDKTLQFLAKLIAHEKHYMIFDIDGVKECFMYGDPHVRIEEV</sequence>
<accession>A0ABW9F8E8</accession>